<reference evidence="1" key="1">
    <citation type="submission" date="2013-04" db="EMBL/GenBank/DDBJ databases">
        <authorList>
            <person name="Qu J."/>
            <person name="Murali S.C."/>
            <person name="Bandaranaike D."/>
            <person name="Bellair M."/>
            <person name="Blankenburg K."/>
            <person name="Chao H."/>
            <person name="Dinh H."/>
            <person name="Doddapaneni H."/>
            <person name="Downs B."/>
            <person name="Dugan-Rocha S."/>
            <person name="Elkadiri S."/>
            <person name="Gnanaolivu R.D."/>
            <person name="Hernandez B."/>
            <person name="Javaid M."/>
            <person name="Jayaseelan J.C."/>
            <person name="Lee S."/>
            <person name="Li M."/>
            <person name="Ming W."/>
            <person name="Munidasa M."/>
            <person name="Muniz J."/>
            <person name="Nguyen L."/>
            <person name="Ongeri F."/>
            <person name="Osuji N."/>
            <person name="Pu L.-L."/>
            <person name="Puazo M."/>
            <person name="Qu C."/>
            <person name="Quiroz J."/>
            <person name="Raj R."/>
            <person name="Weissenberger G."/>
            <person name="Xin Y."/>
            <person name="Zou X."/>
            <person name="Han Y."/>
            <person name="Richards S."/>
            <person name="Worley K."/>
            <person name="Muzny D."/>
            <person name="Gibbs R."/>
        </authorList>
    </citation>
    <scope>NUCLEOTIDE SEQUENCE</scope>
    <source>
        <strain evidence="1">Sampled in the wild</strain>
    </source>
</reference>
<dbReference type="OrthoDB" id="407410at2759"/>
<protein>
    <submittedName>
        <fullName evidence="1">Uncharacterized protein</fullName>
    </submittedName>
</protein>
<dbReference type="EMBL" id="KZ308563">
    <property type="protein sequence ID" value="KAG8231621.1"/>
    <property type="molecule type" value="Genomic_DNA"/>
</dbReference>
<dbReference type="Proteomes" id="UP000792457">
    <property type="component" value="Unassembled WGS sequence"/>
</dbReference>
<reference evidence="1" key="2">
    <citation type="submission" date="2017-10" db="EMBL/GenBank/DDBJ databases">
        <title>Ladona fulva Genome sequencing and assembly.</title>
        <authorList>
            <person name="Murali S."/>
            <person name="Richards S."/>
            <person name="Bandaranaike D."/>
            <person name="Bellair M."/>
            <person name="Blankenburg K."/>
            <person name="Chao H."/>
            <person name="Dinh H."/>
            <person name="Doddapaneni H."/>
            <person name="Dugan-Rocha S."/>
            <person name="Elkadiri S."/>
            <person name="Gnanaolivu R."/>
            <person name="Hernandez B."/>
            <person name="Skinner E."/>
            <person name="Javaid M."/>
            <person name="Lee S."/>
            <person name="Li M."/>
            <person name="Ming W."/>
            <person name="Munidasa M."/>
            <person name="Muniz J."/>
            <person name="Nguyen L."/>
            <person name="Hughes D."/>
            <person name="Osuji N."/>
            <person name="Pu L.-L."/>
            <person name="Puazo M."/>
            <person name="Qu C."/>
            <person name="Quiroz J."/>
            <person name="Raj R."/>
            <person name="Weissenberger G."/>
            <person name="Xin Y."/>
            <person name="Zou X."/>
            <person name="Han Y."/>
            <person name="Worley K."/>
            <person name="Muzny D."/>
            <person name="Gibbs R."/>
        </authorList>
    </citation>
    <scope>NUCLEOTIDE SEQUENCE</scope>
    <source>
        <strain evidence="1">Sampled in the wild</strain>
    </source>
</reference>
<organism evidence="1 2">
    <name type="scientific">Ladona fulva</name>
    <name type="common">Scarce chaser dragonfly</name>
    <name type="synonym">Libellula fulva</name>
    <dbReference type="NCBI Taxonomy" id="123851"/>
    <lineage>
        <taxon>Eukaryota</taxon>
        <taxon>Metazoa</taxon>
        <taxon>Ecdysozoa</taxon>
        <taxon>Arthropoda</taxon>
        <taxon>Hexapoda</taxon>
        <taxon>Insecta</taxon>
        <taxon>Pterygota</taxon>
        <taxon>Palaeoptera</taxon>
        <taxon>Odonata</taxon>
        <taxon>Epiprocta</taxon>
        <taxon>Anisoptera</taxon>
        <taxon>Libelluloidea</taxon>
        <taxon>Libellulidae</taxon>
        <taxon>Ladona</taxon>
    </lineage>
</organism>
<feature type="non-terminal residue" evidence="1">
    <location>
        <position position="71"/>
    </location>
</feature>
<gene>
    <name evidence="1" type="ORF">J437_LFUL010299</name>
</gene>
<evidence type="ECO:0000313" key="1">
    <source>
        <dbReference type="EMBL" id="KAG8231621.1"/>
    </source>
</evidence>
<name>A0A8K0P2W0_LADFU</name>
<sequence>MNSSATSFHSNIMQTSQEKCLFVHELPEESQCSFVETTADCTEAEALFSYIIPLYCSFGPSQQAFGIVVYV</sequence>
<evidence type="ECO:0000313" key="2">
    <source>
        <dbReference type="Proteomes" id="UP000792457"/>
    </source>
</evidence>
<comment type="caution">
    <text evidence="1">The sequence shown here is derived from an EMBL/GenBank/DDBJ whole genome shotgun (WGS) entry which is preliminary data.</text>
</comment>
<proteinExistence type="predicted"/>
<dbReference type="AlphaFoldDB" id="A0A8K0P2W0"/>
<keyword evidence="2" id="KW-1185">Reference proteome</keyword>
<accession>A0A8K0P2W0</accession>